<sequence length="152" mass="16474">MGIGKSGYIARKLAATFSSTGNPSFFIHPTEASHGDLDIPYICITENPSSTIAKSANVYISIHKTQEACALGAPTTSTTAALIIGDALAISLARAKNFNVKKFSFLHPGDLDFRNTNIKTVMTSTFKIIHPNILASKALEEMKYSNYNYLLI</sequence>
<dbReference type="InterPro" id="IPR050986">
    <property type="entry name" value="GutQ/KpsF_isomerases"/>
</dbReference>
<dbReference type="Proteomes" id="UP000092460">
    <property type="component" value="Unassembled WGS sequence"/>
</dbReference>
<dbReference type="EnsemblMetazoa" id="GPPI046390-RA">
    <property type="protein sequence ID" value="GPPI046390-PA"/>
    <property type="gene ID" value="GPPI046390"/>
</dbReference>
<protein>
    <recommendedName>
        <fullName evidence="3">SIS domain-containing protein</fullName>
    </recommendedName>
</protein>
<evidence type="ECO:0000313" key="2">
    <source>
        <dbReference type="Proteomes" id="UP000092460"/>
    </source>
</evidence>
<dbReference type="SUPFAM" id="SSF53697">
    <property type="entry name" value="SIS domain"/>
    <property type="match status" value="1"/>
</dbReference>
<reference evidence="1" key="2">
    <citation type="submission" date="2020-05" db="UniProtKB">
        <authorList>
            <consortium name="EnsemblMetazoa"/>
        </authorList>
    </citation>
    <scope>IDENTIFICATION</scope>
    <source>
        <strain evidence="1">IAEA</strain>
    </source>
</reference>
<evidence type="ECO:0008006" key="3">
    <source>
        <dbReference type="Google" id="ProtNLM"/>
    </source>
</evidence>
<dbReference type="PANTHER" id="PTHR42745">
    <property type="match status" value="1"/>
</dbReference>
<dbReference type="AlphaFoldDB" id="A0A1B0C162"/>
<keyword evidence="2" id="KW-1185">Reference proteome</keyword>
<dbReference type="EMBL" id="JXJN01023884">
    <property type="status" value="NOT_ANNOTATED_CDS"/>
    <property type="molecule type" value="Genomic_DNA"/>
</dbReference>
<proteinExistence type="predicted"/>
<dbReference type="VEuPathDB" id="VectorBase:GPPI046390"/>
<dbReference type="Gene3D" id="3.40.50.10490">
    <property type="entry name" value="Glucose-6-phosphate isomerase like protein, domain 1"/>
    <property type="match status" value="2"/>
</dbReference>
<organism evidence="1 2">
    <name type="scientific">Glossina palpalis gambiensis</name>
    <dbReference type="NCBI Taxonomy" id="67801"/>
    <lineage>
        <taxon>Eukaryota</taxon>
        <taxon>Metazoa</taxon>
        <taxon>Ecdysozoa</taxon>
        <taxon>Arthropoda</taxon>
        <taxon>Hexapoda</taxon>
        <taxon>Insecta</taxon>
        <taxon>Pterygota</taxon>
        <taxon>Neoptera</taxon>
        <taxon>Endopterygota</taxon>
        <taxon>Diptera</taxon>
        <taxon>Brachycera</taxon>
        <taxon>Muscomorpha</taxon>
        <taxon>Hippoboscoidea</taxon>
        <taxon>Glossinidae</taxon>
        <taxon>Glossina</taxon>
    </lineage>
</organism>
<evidence type="ECO:0000313" key="1">
    <source>
        <dbReference type="EnsemblMetazoa" id="GPPI046390-PA"/>
    </source>
</evidence>
<dbReference type="PANTHER" id="PTHR42745:SF1">
    <property type="entry name" value="ARABINOSE 5-PHOSPHATE ISOMERASE KDSD"/>
    <property type="match status" value="1"/>
</dbReference>
<reference evidence="2" key="1">
    <citation type="submission" date="2015-01" db="EMBL/GenBank/DDBJ databases">
        <authorList>
            <person name="Aksoy S."/>
            <person name="Warren W."/>
            <person name="Wilson R.K."/>
        </authorList>
    </citation>
    <scope>NUCLEOTIDE SEQUENCE [LARGE SCALE GENOMIC DNA]</scope>
    <source>
        <strain evidence="2">IAEA</strain>
    </source>
</reference>
<name>A0A1B0C162_9MUSC</name>
<dbReference type="STRING" id="67801.A0A1B0C162"/>
<dbReference type="GO" id="GO:0097367">
    <property type="term" value="F:carbohydrate derivative binding"/>
    <property type="evidence" value="ECO:0007669"/>
    <property type="project" value="InterPro"/>
</dbReference>
<accession>A0A1B0C162</accession>
<dbReference type="InterPro" id="IPR046348">
    <property type="entry name" value="SIS_dom_sf"/>
</dbReference>
<dbReference type="GO" id="GO:1901135">
    <property type="term" value="P:carbohydrate derivative metabolic process"/>
    <property type="evidence" value="ECO:0007669"/>
    <property type="project" value="InterPro"/>
</dbReference>